<evidence type="ECO:0000313" key="3">
    <source>
        <dbReference type="Proteomes" id="UP000069850"/>
    </source>
</evidence>
<dbReference type="KEGG" id="mema:MMAB1_1559"/>
<sequence length="62" mass="6697">MMDAIGGALQRQGKSLIVCLDDANLLHYNNMLGRCHQHPAPAAPGLSRRPGRGLRDGQRHGP</sequence>
<proteinExistence type="predicted"/>
<protein>
    <submittedName>
        <fullName evidence="2">Uncharacterized protein</fullName>
    </submittedName>
</protein>
<gene>
    <name evidence="2" type="ORF">MMAB1_1559</name>
</gene>
<dbReference type="AlphaFoldDB" id="A0A0X3BKV6"/>
<dbReference type="Proteomes" id="UP000069850">
    <property type="component" value="Chromosome 1"/>
</dbReference>
<reference evidence="2 3" key="1">
    <citation type="submission" date="2016-01" db="EMBL/GenBank/DDBJ databases">
        <authorList>
            <person name="Manzoor S."/>
        </authorList>
    </citation>
    <scope>NUCLEOTIDE SEQUENCE [LARGE SCALE GENOMIC DNA]</scope>
    <source>
        <strain evidence="2">Methanoculleus sp MAB1</strain>
    </source>
</reference>
<feature type="region of interest" description="Disordered" evidence="1">
    <location>
        <begin position="36"/>
        <end position="62"/>
    </location>
</feature>
<evidence type="ECO:0000313" key="2">
    <source>
        <dbReference type="EMBL" id="CVK32772.1"/>
    </source>
</evidence>
<dbReference type="EMBL" id="LT158599">
    <property type="protein sequence ID" value="CVK32772.1"/>
    <property type="molecule type" value="Genomic_DNA"/>
</dbReference>
<organism evidence="2 3">
    <name type="scientific">Methanoculleus bourgensis</name>
    <dbReference type="NCBI Taxonomy" id="83986"/>
    <lineage>
        <taxon>Archaea</taxon>
        <taxon>Methanobacteriati</taxon>
        <taxon>Methanobacteriota</taxon>
        <taxon>Stenosarchaea group</taxon>
        <taxon>Methanomicrobia</taxon>
        <taxon>Methanomicrobiales</taxon>
        <taxon>Methanomicrobiaceae</taxon>
        <taxon>Methanoculleus</taxon>
    </lineage>
</organism>
<feature type="compositionally biased region" description="Basic and acidic residues" evidence="1">
    <location>
        <begin position="53"/>
        <end position="62"/>
    </location>
</feature>
<feature type="compositionally biased region" description="Low complexity" evidence="1">
    <location>
        <begin position="39"/>
        <end position="48"/>
    </location>
</feature>
<accession>A0A0X3BKV6</accession>
<evidence type="ECO:0000256" key="1">
    <source>
        <dbReference type="SAM" id="MobiDB-lite"/>
    </source>
</evidence>
<name>A0A0X3BKV6_9EURY</name>